<protein>
    <recommendedName>
        <fullName evidence="4">Exostosin GT47 domain-containing protein</fullName>
    </recommendedName>
</protein>
<reference evidence="5" key="1">
    <citation type="journal article" date="2020" name="bioRxiv">
        <title>Comparative genomics of Chlamydomonas.</title>
        <authorList>
            <person name="Craig R.J."/>
            <person name="Hasan A.R."/>
            <person name="Ness R.W."/>
            <person name="Keightley P.D."/>
        </authorList>
    </citation>
    <scope>NUCLEOTIDE SEQUENCE</scope>
    <source>
        <strain evidence="5">CCAP 11/70</strain>
    </source>
</reference>
<evidence type="ECO:0000256" key="3">
    <source>
        <dbReference type="ARBA" id="ARBA00023034"/>
    </source>
</evidence>
<evidence type="ECO:0000313" key="5">
    <source>
        <dbReference type="EMBL" id="KAG2491599.1"/>
    </source>
</evidence>
<dbReference type="GO" id="GO:0000139">
    <property type="term" value="C:Golgi membrane"/>
    <property type="evidence" value="ECO:0007669"/>
    <property type="project" value="UniProtKB-SubCell"/>
</dbReference>
<dbReference type="EMBL" id="JAEHOE010000052">
    <property type="protein sequence ID" value="KAG2491599.1"/>
    <property type="molecule type" value="Genomic_DNA"/>
</dbReference>
<dbReference type="PANTHER" id="PTHR11062">
    <property type="entry name" value="EXOSTOSIN HEPARAN SULFATE GLYCOSYLTRANSFERASE -RELATED"/>
    <property type="match status" value="1"/>
</dbReference>
<dbReference type="GO" id="GO:0016757">
    <property type="term" value="F:glycosyltransferase activity"/>
    <property type="evidence" value="ECO:0007669"/>
    <property type="project" value="InterPro"/>
</dbReference>
<comment type="caution">
    <text evidence="5">The sequence shown here is derived from an EMBL/GenBank/DDBJ whole genome shotgun (WGS) entry which is preliminary data.</text>
</comment>
<name>A0A835Y5U9_9CHLO</name>
<comment type="similarity">
    <text evidence="2">Belongs to the glycosyltransferase 47 family.</text>
</comment>
<evidence type="ECO:0000313" key="6">
    <source>
        <dbReference type="Proteomes" id="UP000612055"/>
    </source>
</evidence>
<dbReference type="Proteomes" id="UP000612055">
    <property type="component" value="Unassembled WGS sequence"/>
</dbReference>
<keyword evidence="6" id="KW-1185">Reference proteome</keyword>
<dbReference type="OrthoDB" id="1924787at2759"/>
<evidence type="ECO:0000256" key="1">
    <source>
        <dbReference type="ARBA" id="ARBA00004323"/>
    </source>
</evidence>
<dbReference type="Gene3D" id="2.10.25.10">
    <property type="entry name" value="Laminin"/>
    <property type="match status" value="1"/>
</dbReference>
<organism evidence="5 6">
    <name type="scientific">Edaphochlamys debaryana</name>
    <dbReference type="NCBI Taxonomy" id="47281"/>
    <lineage>
        <taxon>Eukaryota</taxon>
        <taxon>Viridiplantae</taxon>
        <taxon>Chlorophyta</taxon>
        <taxon>core chlorophytes</taxon>
        <taxon>Chlorophyceae</taxon>
        <taxon>CS clade</taxon>
        <taxon>Chlamydomonadales</taxon>
        <taxon>Chlamydomonadales incertae sedis</taxon>
        <taxon>Edaphochlamys</taxon>
    </lineage>
</organism>
<gene>
    <name evidence="5" type="ORF">HYH03_010164</name>
</gene>
<dbReference type="InterPro" id="IPR004263">
    <property type="entry name" value="Exostosin"/>
</dbReference>
<comment type="subcellular location">
    <subcellularLocation>
        <location evidence="1">Golgi apparatus membrane</location>
        <topology evidence="1">Single-pass type II membrane protein</topology>
    </subcellularLocation>
</comment>
<dbReference type="AlphaFoldDB" id="A0A835Y5U9"/>
<proteinExistence type="inferred from homology"/>
<accession>A0A835Y5U9</accession>
<dbReference type="InterPro" id="IPR040911">
    <property type="entry name" value="Exostosin_GT47"/>
</dbReference>
<feature type="domain" description="Exostosin GT47" evidence="4">
    <location>
        <begin position="95"/>
        <end position="392"/>
    </location>
</feature>
<dbReference type="PANTHER" id="PTHR11062:SF376">
    <property type="entry name" value="EXOSTOSIN FAMILY PROTEIN"/>
    <property type="match status" value="1"/>
</dbReference>
<evidence type="ECO:0000259" key="4">
    <source>
        <dbReference type="Pfam" id="PF03016"/>
    </source>
</evidence>
<dbReference type="Pfam" id="PF03016">
    <property type="entry name" value="Exostosin_GT47"/>
    <property type="match status" value="1"/>
</dbReference>
<sequence length="606" mass="68289">MCQEELGRCDCPKFLSGDDCGSKRKVSELTVYRRTSFKEKYRPWPCLNNCSSRGKCTWGDCVCDPGNFGSDCSISLDPATRKPAVLAGQGYSPRKKRPLVYVYDIPHKYSSWHNYGLVDRALTWVFWERLAGSGALTADGEEADWFFLPIKLRTTTDGYELNEAIEYVRQHWPWYDRYQGHRHFVIHTGDTGRGEVPESTRDLTANMTWLHHWGLTQDWPIAGFRRAHRPGKDVVIPIYFGGNQGPSYVPTSGLHPRAPRLKRENELLFAGRICGDSSEPDPKKDWPHCKTNASSGYSQGVRQLVHYHHHMRPGYKIVTKDPLYQVDLLNYKWCLSPSGGGHGHRQALAAVVGCLPLVISDDVMQPFEPEMDWSQFSIRVAHADIPGLHEVLGGVGEAKYQRMQDAARCAAQHMIFSTMSGSFMQEDGRACRGFRTMSGSFMQEDGRWDAFEFILEILRMQQTYADLDPAKYAETDEQYRNFVNCGEVDMSAFGAKERAAAAARYPQPLAIPGLPNDTVITWEHLYAENGKGLSRLLAGAGLFPRSEANTSLPLCSFSKWDLEPLRCLRRGWRQRAWSIRQAAVTAPGGAACNEAESVASCARLWP</sequence>
<evidence type="ECO:0000256" key="2">
    <source>
        <dbReference type="ARBA" id="ARBA00010271"/>
    </source>
</evidence>
<keyword evidence="3" id="KW-0333">Golgi apparatus</keyword>